<dbReference type="AlphaFoldDB" id="A0A319DA28"/>
<feature type="region of interest" description="Disordered" evidence="1">
    <location>
        <begin position="28"/>
        <end position="71"/>
    </location>
</feature>
<reference evidence="2 3" key="1">
    <citation type="submission" date="2018-02" db="EMBL/GenBank/DDBJ databases">
        <title>The genomes of Aspergillus section Nigri reveals drivers in fungal speciation.</title>
        <authorList>
            <consortium name="DOE Joint Genome Institute"/>
            <person name="Vesth T.C."/>
            <person name="Nybo J."/>
            <person name="Theobald S."/>
            <person name="Brandl J."/>
            <person name="Frisvad J.C."/>
            <person name="Nielsen K.F."/>
            <person name="Lyhne E.K."/>
            <person name="Kogle M.E."/>
            <person name="Kuo A."/>
            <person name="Riley R."/>
            <person name="Clum A."/>
            <person name="Nolan M."/>
            <person name="Lipzen A."/>
            <person name="Salamov A."/>
            <person name="Henrissat B."/>
            <person name="Wiebenga A."/>
            <person name="De vries R.P."/>
            <person name="Grigoriev I.V."/>
            <person name="Mortensen U.H."/>
            <person name="Andersen M.R."/>
            <person name="Baker S.E."/>
        </authorList>
    </citation>
    <scope>NUCLEOTIDE SEQUENCE [LARGE SCALE GENOMIC DNA]</scope>
    <source>
        <strain evidence="2 3">CBS 707.79</strain>
    </source>
</reference>
<gene>
    <name evidence="2" type="ORF">BO71DRAFT_430237</name>
</gene>
<evidence type="ECO:0000313" key="2">
    <source>
        <dbReference type="EMBL" id="PYH94199.1"/>
    </source>
</evidence>
<evidence type="ECO:0000256" key="1">
    <source>
        <dbReference type="SAM" id="MobiDB-lite"/>
    </source>
</evidence>
<feature type="compositionally biased region" description="Basic and acidic residues" evidence="1">
    <location>
        <begin position="28"/>
        <end position="39"/>
    </location>
</feature>
<accession>A0A319DA28</accession>
<feature type="compositionally biased region" description="Basic residues" evidence="1">
    <location>
        <begin position="168"/>
        <end position="178"/>
    </location>
</feature>
<feature type="compositionally biased region" description="Basic and acidic residues" evidence="1">
    <location>
        <begin position="47"/>
        <end position="61"/>
    </location>
</feature>
<organism evidence="2 3">
    <name type="scientific">Aspergillus ellipticus CBS 707.79</name>
    <dbReference type="NCBI Taxonomy" id="1448320"/>
    <lineage>
        <taxon>Eukaryota</taxon>
        <taxon>Fungi</taxon>
        <taxon>Dikarya</taxon>
        <taxon>Ascomycota</taxon>
        <taxon>Pezizomycotina</taxon>
        <taxon>Eurotiomycetes</taxon>
        <taxon>Eurotiomycetidae</taxon>
        <taxon>Eurotiales</taxon>
        <taxon>Aspergillaceae</taxon>
        <taxon>Aspergillus</taxon>
        <taxon>Aspergillus subgen. Circumdati</taxon>
    </lineage>
</organism>
<sequence>MLGARYPLRYPPREARNLKSRFREHLDPESLKGLEDPHRALIQGETASKETRNRFGERDTIFEEDPSPRSELVSKPGRFYRTEEAQKNLEVKEDIDSSFSFRISDSISNLSKSPQRNSHRYLGLLGHWNKSDEEQNLPKRKAKKLIKAHQKSTSEGQLPTVRATETRSRRRLFGKRAHSYPLGTDPPSNPHDLGFGSAIRNLLNRRGSKAEQRQKEPVHLADPLQNIPPFGVPSIFTPFPDPQDEASSAEAAAPHSSRCLFSGVPLKVLSNALSANLPSFSRFSFSISIKPATLTVSSFSFSSDLRSDILAIAILASAL</sequence>
<name>A0A319DA28_9EURO</name>
<dbReference type="EMBL" id="KZ825876">
    <property type="protein sequence ID" value="PYH94199.1"/>
    <property type="molecule type" value="Genomic_DNA"/>
</dbReference>
<dbReference type="VEuPathDB" id="FungiDB:BO71DRAFT_430237"/>
<keyword evidence="3" id="KW-1185">Reference proteome</keyword>
<protein>
    <submittedName>
        <fullName evidence="2">Uncharacterized protein</fullName>
    </submittedName>
</protein>
<evidence type="ECO:0000313" key="3">
    <source>
        <dbReference type="Proteomes" id="UP000247810"/>
    </source>
</evidence>
<feature type="region of interest" description="Disordered" evidence="1">
    <location>
        <begin position="148"/>
        <end position="196"/>
    </location>
</feature>
<dbReference type="Proteomes" id="UP000247810">
    <property type="component" value="Unassembled WGS sequence"/>
</dbReference>
<proteinExistence type="predicted"/>